<keyword evidence="2" id="KW-1185">Reference proteome</keyword>
<accession>A0A8S0TVV7</accession>
<gene>
    <name evidence="1" type="ORF">OLEA9_A038479</name>
</gene>
<sequence>MLANLKVQEELLTMISDLARDKRSATALEAVFKNVSGLVVGIACSGVKGLLDASMNALVGLACIDPDLIWLLLSDVYYSERKICLYRQRLNFQKLLKFCLHLLPLKKTFMCCMEVKVMGLTLISLPWRLCSRDCKPKFLTFVALRALVSALIINV</sequence>
<comment type="caution">
    <text evidence="1">The sequence shown here is derived from an EMBL/GenBank/DDBJ whole genome shotgun (WGS) entry which is preliminary data.</text>
</comment>
<proteinExistence type="predicted"/>
<dbReference type="InterPro" id="IPR052587">
    <property type="entry name" value="TELO2-interacting_protein_1"/>
</dbReference>
<evidence type="ECO:0000313" key="1">
    <source>
        <dbReference type="EMBL" id="CAA3007639.1"/>
    </source>
</evidence>
<dbReference type="OrthoDB" id="49511at2759"/>
<evidence type="ECO:0000313" key="2">
    <source>
        <dbReference type="Proteomes" id="UP000594638"/>
    </source>
</evidence>
<name>A0A8S0TVV7_OLEEU</name>
<dbReference type="EMBL" id="CACTIH010007281">
    <property type="protein sequence ID" value="CAA3007639.1"/>
    <property type="molecule type" value="Genomic_DNA"/>
</dbReference>
<dbReference type="AlphaFoldDB" id="A0A8S0TVV7"/>
<dbReference type="PANTHER" id="PTHR18460">
    <property type="entry name" value="TEL2 INTERACTING PROTEIN 1 TTI1 FAMILY MEMBER"/>
    <property type="match status" value="1"/>
</dbReference>
<protein>
    <submittedName>
        <fullName evidence="1">Uncharacterized protein</fullName>
    </submittedName>
</protein>
<dbReference type="PANTHER" id="PTHR18460:SF3">
    <property type="entry name" value="TELO2-INTERACTING PROTEIN 1 HOMOLOG"/>
    <property type="match status" value="1"/>
</dbReference>
<dbReference type="Gramene" id="OE9A038479T1">
    <property type="protein sequence ID" value="OE9A038479C1"/>
    <property type="gene ID" value="OE9A038479"/>
</dbReference>
<organism evidence="1 2">
    <name type="scientific">Olea europaea subsp. europaea</name>
    <dbReference type="NCBI Taxonomy" id="158383"/>
    <lineage>
        <taxon>Eukaryota</taxon>
        <taxon>Viridiplantae</taxon>
        <taxon>Streptophyta</taxon>
        <taxon>Embryophyta</taxon>
        <taxon>Tracheophyta</taxon>
        <taxon>Spermatophyta</taxon>
        <taxon>Magnoliopsida</taxon>
        <taxon>eudicotyledons</taxon>
        <taxon>Gunneridae</taxon>
        <taxon>Pentapetalae</taxon>
        <taxon>asterids</taxon>
        <taxon>lamiids</taxon>
        <taxon>Lamiales</taxon>
        <taxon>Oleaceae</taxon>
        <taxon>Oleeae</taxon>
        <taxon>Olea</taxon>
    </lineage>
</organism>
<reference evidence="1 2" key="1">
    <citation type="submission" date="2019-12" db="EMBL/GenBank/DDBJ databases">
        <authorList>
            <person name="Alioto T."/>
            <person name="Alioto T."/>
            <person name="Gomez Garrido J."/>
        </authorList>
    </citation>
    <scope>NUCLEOTIDE SEQUENCE [LARGE SCALE GENOMIC DNA]</scope>
</reference>
<dbReference type="GO" id="GO:0005737">
    <property type="term" value="C:cytoplasm"/>
    <property type="evidence" value="ECO:0007669"/>
    <property type="project" value="TreeGrafter"/>
</dbReference>
<dbReference type="Proteomes" id="UP000594638">
    <property type="component" value="Unassembled WGS sequence"/>
</dbReference>